<sequence length="59" mass="6862">MSWLILQIASIVVDVILITSLISDIVLKMHMKDLKKEHEIAINKVSDELLKKLKHELRK</sequence>
<keyword evidence="1" id="KW-0472">Membrane</keyword>
<reference evidence="2 3" key="1">
    <citation type="submission" date="2019-02" db="EMBL/GenBank/DDBJ databases">
        <authorList>
            <consortium name="Pathogen Informatics"/>
        </authorList>
    </citation>
    <scope>NUCLEOTIDE SEQUENCE [LARGE SCALE GENOMIC DNA]</scope>
    <source>
        <strain evidence="3">clo34</strain>
    </source>
</reference>
<accession>A0AB74QJC3</accession>
<evidence type="ECO:0000313" key="2">
    <source>
        <dbReference type="EMBL" id="VFD36604.1"/>
    </source>
</evidence>
<feature type="transmembrane region" description="Helical" evidence="1">
    <location>
        <begin position="6"/>
        <end position="27"/>
    </location>
</feature>
<dbReference type="EMBL" id="CAADAN010000027">
    <property type="protein sequence ID" value="VFD36604.1"/>
    <property type="molecule type" value="Genomic_DNA"/>
</dbReference>
<keyword evidence="1" id="KW-0812">Transmembrane</keyword>
<evidence type="ECO:0000256" key="1">
    <source>
        <dbReference type="SAM" id="Phobius"/>
    </source>
</evidence>
<gene>
    <name evidence="2" type="ORF">SAMEA1402399_04051</name>
</gene>
<evidence type="ECO:0000313" key="3">
    <source>
        <dbReference type="Proteomes" id="UP000411588"/>
    </source>
</evidence>
<comment type="caution">
    <text evidence="2">The sequence shown here is derived from an EMBL/GenBank/DDBJ whole genome shotgun (WGS) entry which is preliminary data.</text>
</comment>
<protein>
    <recommendedName>
        <fullName evidence="4">Phage protein</fullName>
    </recommendedName>
</protein>
<name>A0AB74QJC3_CLODI</name>
<keyword evidence="1" id="KW-1133">Transmembrane helix</keyword>
<evidence type="ECO:0008006" key="4">
    <source>
        <dbReference type="Google" id="ProtNLM"/>
    </source>
</evidence>
<dbReference type="RefSeq" id="WP_109277252.1">
    <property type="nucleotide sequence ID" value="NZ_CAADAN010000027.1"/>
</dbReference>
<dbReference type="AlphaFoldDB" id="A0AB74QJC3"/>
<organism evidence="2 3">
    <name type="scientific">Clostridioides difficile</name>
    <name type="common">Peptoclostridium difficile</name>
    <dbReference type="NCBI Taxonomy" id="1496"/>
    <lineage>
        <taxon>Bacteria</taxon>
        <taxon>Bacillati</taxon>
        <taxon>Bacillota</taxon>
        <taxon>Clostridia</taxon>
        <taxon>Peptostreptococcales</taxon>
        <taxon>Peptostreptococcaceae</taxon>
        <taxon>Clostridioides</taxon>
    </lineage>
</organism>
<dbReference type="Proteomes" id="UP000411588">
    <property type="component" value="Unassembled WGS sequence"/>
</dbReference>
<proteinExistence type="predicted"/>